<dbReference type="Pfam" id="PF07196">
    <property type="entry name" value="Flagellin_IN"/>
    <property type="match status" value="1"/>
</dbReference>
<organism evidence="7 8">
    <name type="scientific">Rhodoferax lacus</name>
    <dbReference type="NCBI Taxonomy" id="2184758"/>
    <lineage>
        <taxon>Bacteria</taxon>
        <taxon>Pseudomonadati</taxon>
        <taxon>Pseudomonadota</taxon>
        <taxon>Betaproteobacteria</taxon>
        <taxon>Burkholderiales</taxon>
        <taxon>Comamonadaceae</taxon>
        <taxon>Rhodoferax</taxon>
    </lineage>
</organism>
<dbReference type="Gene3D" id="6.10.280.190">
    <property type="match status" value="1"/>
</dbReference>
<keyword evidence="2 4" id="KW-0964">Secreted</keyword>
<dbReference type="Gene3D" id="2.170.280.10">
    <property type="entry name" value="f41 fragment of flagellin, middle domain"/>
    <property type="match status" value="1"/>
</dbReference>
<evidence type="ECO:0000256" key="1">
    <source>
        <dbReference type="ARBA" id="ARBA00005709"/>
    </source>
</evidence>
<accession>A0A3E1R7L6</accession>
<dbReference type="InterPro" id="IPR001029">
    <property type="entry name" value="Flagellin_N"/>
</dbReference>
<keyword evidence="8" id="KW-1185">Reference proteome</keyword>
<keyword evidence="3 4" id="KW-0975">Bacterial flagellum</keyword>
<keyword evidence="7" id="KW-0282">Flagellum</keyword>
<dbReference type="Pfam" id="PF00700">
    <property type="entry name" value="Flagellin_C"/>
    <property type="match status" value="1"/>
</dbReference>
<dbReference type="AlphaFoldDB" id="A0A3E1R7L6"/>
<evidence type="ECO:0000313" key="7">
    <source>
        <dbReference type="EMBL" id="RFO95032.1"/>
    </source>
</evidence>
<evidence type="ECO:0000259" key="6">
    <source>
        <dbReference type="Pfam" id="PF00700"/>
    </source>
</evidence>
<name>A0A3E1R7L6_9BURK</name>
<dbReference type="Gene3D" id="1.20.1330.10">
    <property type="entry name" value="f41 fragment of flagellin, N-terminal domain"/>
    <property type="match status" value="1"/>
</dbReference>
<feature type="domain" description="Flagellin N-terminal" evidence="5">
    <location>
        <begin position="5"/>
        <end position="141"/>
    </location>
</feature>
<dbReference type="PRINTS" id="PR00207">
    <property type="entry name" value="FLAGELLIN"/>
</dbReference>
<evidence type="ECO:0000256" key="3">
    <source>
        <dbReference type="ARBA" id="ARBA00023143"/>
    </source>
</evidence>
<dbReference type="GO" id="GO:0009288">
    <property type="term" value="C:bacterial-type flagellum"/>
    <property type="evidence" value="ECO:0007669"/>
    <property type="project" value="UniProtKB-SubCell"/>
</dbReference>
<keyword evidence="7" id="KW-0969">Cilium</keyword>
<dbReference type="OrthoDB" id="9796789at2"/>
<reference evidence="7 8" key="1">
    <citation type="submission" date="2018-05" db="EMBL/GenBank/DDBJ databases">
        <title>Rhodoferax soyangensis sp.nov., isolated from an oligotrophic freshwater lake.</title>
        <authorList>
            <person name="Park M."/>
        </authorList>
    </citation>
    <scope>NUCLEOTIDE SEQUENCE [LARGE SCALE GENOMIC DNA]</scope>
    <source>
        <strain evidence="7 8">IMCC26218</strain>
    </source>
</reference>
<evidence type="ECO:0000256" key="2">
    <source>
        <dbReference type="ARBA" id="ARBA00022525"/>
    </source>
</evidence>
<dbReference type="InterPro" id="IPR010810">
    <property type="entry name" value="Flagellin_hook_IN_motif"/>
</dbReference>
<dbReference type="Gene3D" id="6.10.10.10">
    <property type="entry name" value="Flagellar export chaperone, C-terminal domain"/>
    <property type="match status" value="1"/>
</dbReference>
<evidence type="ECO:0000313" key="8">
    <source>
        <dbReference type="Proteomes" id="UP000260665"/>
    </source>
</evidence>
<gene>
    <name evidence="7" type="ORF">DIC66_20435</name>
</gene>
<comment type="function">
    <text evidence="4">Flagellin is the subunit protein which polymerizes to form the filaments of bacterial flagella.</text>
</comment>
<dbReference type="Proteomes" id="UP000260665">
    <property type="component" value="Unassembled WGS sequence"/>
</dbReference>
<protein>
    <recommendedName>
        <fullName evidence="4">Flagellin</fullName>
    </recommendedName>
</protein>
<evidence type="ECO:0000259" key="5">
    <source>
        <dbReference type="Pfam" id="PF00669"/>
    </source>
</evidence>
<dbReference type="InterPro" id="IPR001492">
    <property type="entry name" value="Flagellin"/>
</dbReference>
<comment type="similarity">
    <text evidence="1 4">Belongs to the bacterial flagellin family.</text>
</comment>
<dbReference type="Pfam" id="PF00669">
    <property type="entry name" value="Flagellin_N"/>
    <property type="match status" value="1"/>
</dbReference>
<dbReference type="RefSeq" id="WP_117180033.1">
    <property type="nucleotide sequence ID" value="NZ_QFZK01000024.1"/>
</dbReference>
<comment type="subcellular location">
    <subcellularLocation>
        <location evidence="4">Secreted</location>
    </subcellularLocation>
    <subcellularLocation>
        <location evidence="4">Bacterial flagellum</location>
    </subcellularLocation>
</comment>
<dbReference type="EMBL" id="QFZK01000024">
    <property type="protein sequence ID" value="RFO95032.1"/>
    <property type="molecule type" value="Genomic_DNA"/>
</dbReference>
<sequence length="502" mass="49687">MASTINSNISSMTAQRNLSTSQSSLAMSMQRLSSGLRINSAKDDAAGLAIADRMTSQIRGTTQAARNANDGISLAQVAEGALGSATTILQRVRELAVQSANATNSASDRAALNAEVGQLASELDRISKTTEFNGQKLLDGSFGSATFQVGANANQTITATTANFSTSKYGNNRIGSVVAATAGATGDLVTGSTANAVLSTAVASATSRITAGTLTVNGASGSSTAITVAAGASAKTVAAAVNAQSGTTGVTATARTDIDLTAFTAASSYTIAITSDNSTAVNVAFSTGPAAGSTADSLAAAITAFNDKTSQTGVSAKLNTAGTGITLSNASGADIVLVNNAATGSVSAGGVAIAAGVTATINGALTLDSDKTFGVVATGGQAVAGTGYFNAATAGSQLQAANTLDVSTVDSATRSLSTVDSALASVNGQRASFGALQSRFESAISNLQSTAENLSASRSRIQDTDFALETANLSRAQILQQAGTAMVAQANQLPQQVLQLLK</sequence>
<evidence type="ECO:0000256" key="4">
    <source>
        <dbReference type="RuleBase" id="RU362073"/>
    </source>
</evidence>
<dbReference type="Gene3D" id="2.30.220.10">
    <property type="entry name" value="f41 fragment of flagellin, C-terminal domain"/>
    <property type="match status" value="1"/>
</dbReference>
<keyword evidence="7" id="KW-0966">Cell projection</keyword>
<dbReference type="PANTHER" id="PTHR42792:SF2">
    <property type="entry name" value="FLAGELLIN"/>
    <property type="match status" value="1"/>
</dbReference>
<dbReference type="SUPFAM" id="SSF64518">
    <property type="entry name" value="Phase 1 flagellin"/>
    <property type="match status" value="1"/>
</dbReference>
<comment type="caution">
    <text evidence="7">The sequence shown here is derived from an EMBL/GenBank/DDBJ whole genome shotgun (WGS) entry which is preliminary data.</text>
</comment>
<feature type="domain" description="Flagellin C-terminal" evidence="6">
    <location>
        <begin position="417"/>
        <end position="501"/>
    </location>
</feature>
<dbReference type="InterPro" id="IPR046358">
    <property type="entry name" value="Flagellin_C"/>
</dbReference>
<dbReference type="GO" id="GO:0005198">
    <property type="term" value="F:structural molecule activity"/>
    <property type="evidence" value="ECO:0007669"/>
    <property type="project" value="UniProtKB-UniRule"/>
</dbReference>
<dbReference type="InterPro" id="IPR042187">
    <property type="entry name" value="Flagellin_C_sub2"/>
</dbReference>
<dbReference type="PANTHER" id="PTHR42792">
    <property type="entry name" value="FLAGELLIN"/>
    <property type="match status" value="1"/>
</dbReference>
<dbReference type="GO" id="GO:0005576">
    <property type="term" value="C:extracellular region"/>
    <property type="evidence" value="ECO:0007669"/>
    <property type="project" value="UniProtKB-SubCell"/>
</dbReference>
<proteinExistence type="inferred from homology"/>